<dbReference type="CDD" id="cd06530">
    <property type="entry name" value="S26_SPase_I"/>
    <property type="match status" value="1"/>
</dbReference>
<keyword evidence="10" id="KW-1185">Reference proteome</keyword>
<feature type="active site" evidence="7">
    <location>
        <position position="93"/>
    </location>
</feature>
<dbReference type="PANTHER" id="PTHR12383">
    <property type="entry name" value="PROTEASE FAMILY S26 MITOCHONDRIAL INNER MEMBRANE PROTEASE-RELATED"/>
    <property type="match status" value="1"/>
</dbReference>
<dbReference type="InterPro" id="IPR000223">
    <property type="entry name" value="Pept_S26A_signal_pept_1"/>
</dbReference>
<dbReference type="InterPro" id="IPR019533">
    <property type="entry name" value="Peptidase_S26"/>
</dbReference>
<dbReference type="GO" id="GO:0006627">
    <property type="term" value="P:protein processing involved in protein targeting to mitochondrion"/>
    <property type="evidence" value="ECO:0007669"/>
    <property type="project" value="TreeGrafter"/>
</dbReference>
<reference evidence="9" key="1">
    <citation type="submission" date="2022-07" db="EMBL/GenBank/DDBJ databases">
        <title>Phylogenomic reconstructions and comparative analyses of Kickxellomycotina fungi.</title>
        <authorList>
            <person name="Reynolds N.K."/>
            <person name="Stajich J.E."/>
            <person name="Barry K."/>
            <person name="Grigoriev I.V."/>
            <person name="Crous P."/>
            <person name="Smith M.E."/>
        </authorList>
    </citation>
    <scope>NUCLEOTIDE SEQUENCE</scope>
    <source>
        <strain evidence="9">RSA 1196</strain>
    </source>
</reference>
<dbReference type="EMBL" id="JANBPY010000709">
    <property type="protein sequence ID" value="KAJ1964349.1"/>
    <property type="molecule type" value="Genomic_DNA"/>
</dbReference>
<dbReference type="SUPFAM" id="SSF51306">
    <property type="entry name" value="LexA/Signal peptidase"/>
    <property type="match status" value="1"/>
</dbReference>
<dbReference type="OrthoDB" id="308440at2759"/>
<evidence type="ECO:0000256" key="4">
    <source>
        <dbReference type="ARBA" id="ARBA00023128"/>
    </source>
</evidence>
<dbReference type="InterPro" id="IPR052064">
    <property type="entry name" value="Mito_IMP1_subunit"/>
</dbReference>
<dbReference type="PANTHER" id="PTHR12383:SF16">
    <property type="entry name" value="MITOCHONDRIAL INNER MEMBRANE PROTEASE SUBUNIT 1"/>
    <property type="match status" value="1"/>
</dbReference>
<dbReference type="Proteomes" id="UP001150925">
    <property type="component" value="Unassembled WGS sequence"/>
</dbReference>
<evidence type="ECO:0000259" key="8">
    <source>
        <dbReference type="Pfam" id="PF10502"/>
    </source>
</evidence>
<evidence type="ECO:0000256" key="3">
    <source>
        <dbReference type="ARBA" id="ARBA00022801"/>
    </source>
</evidence>
<feature type="domain" description="Peptidase S26" evidence="8">
    <location>
        <begin position="112"/>
        <end position="154"/>
    </location>
</feature>
<dbReference type="Gene3D" id="2.10.109.10">
    <property type="entry name" value="Umud Fragment, subunit A"/>
    <property type="match status" value="1"/>
</dbReference>
<dbReference type="PROSITE" id="PS00760">
    <property type="entry name" value="SPASE_I_2"/>
    <property type="match status" value="1"/>
</dbReference>
<keyword evidence="4" id="KW-0496">Mitochondrion</keyword>
<protein>
    <recommendedName>
        <fullName evidence="8">Peptidase S26 domain-containing protein</fullName>
    </recommendedName>
</protein>
<keyword evidence="3" id="KW-0378">Hydrolase</keyword>
<proteinExistence type="inferred from homology"/>
<organism evidence="9 10">
    <name type="scientific">Dispira parvispora</name>
    <dbReference type="NCBI Taxonomy" id="1520584"/>
    <lineage>
        <taxon>Eukaryota</taxon>
        <taxon>Fungi</taxon>
        <taxon>Fungi incertae sedis</taxon>
        <taxon>Zoopagomycota</taxon>
        <taxon>Kickxellomycotina</taxon>
        <taxon>Dimargaritomycetes</taxon>
        <taxon>Dimargaritales</taxon>
        <taxon>Dimargaritaceae</taxon>
        <taxon>Dispira</taxon>
    </lineage>
</organism>
<dbReference type="GO" id="GO:0006465">
    <property type="term" value="P:signal peptide processing"/>
    <property type="evidence" value="ECO:0007669"/>
    <property type="project" value="InterPro"/>
</dbReference>
<gene>
    <name evidence="9" type="ORF">IWQ62_002960</name>
</gene>
<feature type="active site" evidence="7">
    <location>
        <position position="49"/>
    </location>
</feature>
<dbReference type="PRINTS" id="PR00727">
    <property type="entry name" value="LEADERPTASE"/>
</dbReference>
<dbReference type="Pfam" id="PF10502">
    <property type="entry name" value="Peptidase_S26"/>
    <property type="match status" value="2"/>
</dbReference>
<evidence type="ECO:0000256" key="7">
    <source>
        <dbReference type="PIRSR" id="PIRSR600223-1"/>
    </source>
</evidence>
<comment type="caution">
    <text evidence="9">The sequence shown here is derived from an EMBL/GenBank/DDBJ whole genome shotgun (WGS) entry which is preliminary data.</text>
</comment>
<dbReference type="InterPro" id="IPR036286">
    <property type="entry name" value="LexA/Signal_pep-like_sf"/>
</dbReference>
<feature type="domain" description="Peptidase S26" evidence="8">
    <location>
        <begin position="21"/>
        <end position="106"/>
    </location>
</feature>
<evidence type="ECO:0000256" key="1">
    <source>
        <dbReference type="ARBA" id="ARBA00004273"/>
    </source>
</evidence>
<keyword evidence="5" id="KW-0472">Membrane</keyword>
<evidence type="ECO:0000313" key="10">
    <source>
        <dbReference type="Proteomes" id="UP001150925"/>
    </source>
</evidence>
<dbReference type="GO" id="GO:0042720">
    <property type="term" value="C:mitochondrial inner membrane peptidase complex"/>
    <property type="evidence" value="ECO:0007669"/>
    <property type="project" value="TreeGrafter"/>
</dbReference>
<comment type="similarity">
    <text evidence="6">Belongs to the peptidase S26 family. IMP1 subfamily.</text>
</comment>
<dbReference type="InterPro" id="IPR019757">
    <property type="entry name" value="Pept_S26A_signal_pept_1_Lys-AS"/>
</dbReference>
<evidence type="ECO:0000313" key="9">
    <source>
        <dbReference type="EMBL" id="KAJ1964349.1"/>
    </source>
</evidence>
<evidence type="ECO:0000256" key="2">
    <source>
        <dbReference type="ARBA" id="ARBA00022792"/>
    </source>
</evidence>
<comment type="subcellular location">
    <subcellularLocation>
        <location evidence="1">Mitochondrion inner membrane</location>
    </subcellularLocation>
</comment>
<dbReference type="GO" id="GO:0004252">
    <property type="term" value="F:serine-type endopeptidase activity"/>
    <property type="evidence" value="ECO:0007669"/>
    <property type="project" value="InterPro"/>
</dbReference>
<name>A0A9W8E3C4_9FUNG</name>
<keyword evidence="2" id="KW-0999">Mitochondrion inner membrane</keyword>
<dbReference type="AlphaFoldDB" id="A0A9W8E3C4"/>
<evidence type="ECO:0000256" key="5">
    <source>
        <dbReference type="ARBA" id="ARBA00023136"/>
    </source>
</evidence>
<sequence>MAYFSLLKEQLRQIRPQAARFALFTLEGCLLGLFLKEHIVGVAPCYGPSMLPTLHATGDYLLFDRFSHRLGNIQTGDIVLCTSPSDPGKVICKRVLGLPGDSVDIDPRRATTKKIKIPPGHVWLQGDNMAHSVDSRFHGPIPMGLLQGKVRAVLFPSFKLVQGGLQKIGEVYPV</sequence>
<evidence type="ECO:0000256" key="6">
    <source>
        <dbReference type="ARBA" id="ARBA00038445"/>
    </source>
</evidence>
<accession>A0A9W8E3C4</accession>